<proteinExistence type="predicted"/>
<dbReference type="AlphaFoldDB" id="A0A0E9SUX6"/>
<protein>
    <submittedName>
        <fullName evidence="1">Uncharacterized protein</fullName>
    </submittedName>
</protein>
<sequence length="30" mass="3413">MKLHIGRPSYEVTPLVGWSSHILGFDLVLF</sequence>
<reference evidence="1" key="2">
    <citation type="journal article" date="2015" name="Fish Shellfish Immunol.">
        <title>Early steps in the European eel (Anguilla anguilla)-Vibrio vulnificus interaction in the gills: Role of the RtxA13 toxin.</title>
        <authorList>
            <person name="Callol A."/>
            <person name="Pajuelo D."/>
            <person name="Ebbesson L."/>
            <person name="Teles M."/>
            <person name="MacKenzie S."/>
            <person name="Amaro C."/>
        </authorList>
    </citation>
    <scope>NUCLEOTIDE SEQUENCE</scope>
</reference>
<organism evidence="1">
    <name type="scientific">Anguilla anguilla</name>
    <name type="common">European freshwater eel</name>
    <name type="synonym">Muraena anguilla</name>
    <dbReference type="NCBI Taxonomy" id="7936"/>
    <lineage>
        <taxon>Eukaryota</taxon>
        <taxon>Metazoa</taxon>
        <taxon>Chordata</taxon>
        <taxon>Craniata</taxon>
        <taxon>Vertebrata</taxon>
        <taxon>Euteleostomi</taxon>
        <taxon>Actinopterygii</taxon>
        <taxon>Neopterygii</taxon>
        <taxon>Teleostei</taxon>
        <taxon>Anguilliformes</taxon>
        <taxon>Anguillidae</taxon>
        <taxon>Anguilla</taxon>
    </lineage>
</organism>
<evidence type="ECO:0000313" key="1">
    <source>
        <dbReference type="EMBL" id="JAH45052.1"/>
    </source>
</evidence>
<name>A0A0E9SUX6_ANGAN</name>
<reference evidence="1" key="1">
    <citation type="submission" date="2014-11" db="EMBL/GenBank/DDBJ databases">
        <authorList>
            <person name="Amaro Gonzalez C."/>
        </authorList>
    </citation>
    <scope>NUCLEOTIDE SEQUENCE</scope>
</reference>
<accession>A0A0E9SUX6</accession>
<dbReference type="EMBL" id="GBXM01063525">
    <property type="protein sequence ID" value="JAH45052.1"/>
    <property type="molecule type" value="Transcribed_RNA"/>
</dbReference>